<keyword evidence="2" id="KW-1185">Reference proteome</keyword>
<name>A0A9R1VGE8_LACSA</name>
<dbReference type="EMBL" id="NBSK02000005">
    <property type="protein sequence ID" value="KAJ0205663.1"/>
    <property type="molecule type" value="Genomic_DNA"/>
</dbReference>
<organism evidence="1 2">
    <name type="scientific">Lactuca sativa</name>
    <name type="common">Garden lettuce</name>
    <dbReference type="NCBI Taxonomy" id="4236"/>
    <lineage>
        <taxon>Eukaryota</taxon>
        <taxon>Viridiplantae</taxon>
        <taxon>Streptophyta</taxon>
        <taxon>Embryophyta</taxon>
        <taxon>Tracheophyta</taxon>
        <taxon>Spermatophyta</taxon>
        <taxon>Magnoliopsida</taxon>
        <taxon>eudicotyledons</taxon>
        <taxon>Gunneridae</taxon>
        <taxon>Pentapetalae</taxon>
        <taxon>asterids</taxon>
        <taxon>campanulids</taxon>
        <taxon>Asterales</taxon>
        <taxon>Asteraceae</taxon>
        <taxon>Cichorioideae</taxon>
        <taxon>Cichorieae</taxon>
        <taxon>Lactucinae</taxon>
        <taxon>Lactuca</taxon>
    </lineage>
</organism>
<evidence type="ECO:0000313" key="1">
    <source>
        <dbReference type="EMBL" id="KAJ0205663.1"/>
    </source>
</evidence>
<proteinExistence type="predicted"/>
<comment type="caution">
    <text evidence="1">The sequence shown here is derived from an EMBL/GenBank/DDBJ whole genome shotgun (WGS) entry which is preliminary data.</text>
</comment>
<gene>
    <name evidence="1" type="ORF">LSAT_V11C500296160</name>
</gene>
<dbReference type="AlphaFoldDB" id="A0A9R1VGE8"/>
<evidence type="ECO:0008006" key="3">
    <source>
        <dbReference type="Google" id="ProtNLM"/>
    </source>
</evidence>
<accession>A0A9R1VGE8</accession>
<evidence type="ECO:0000313" key="2">
    <source>
        <dbReference type="Proteomes" id="UP000235145"/>
    </source>
</evidence>
<protein>
    <recommendedName>
        <fullName evidence="3">Reverse transcriptase zinc-binding domain-containing protein</fullName>
    </recommendedName>
</protein>
<dbReference type="Proteomes" id="UP000235145">
    <property type="component" value="Unassembled WGS sequence"/>
</dbReference>
<reference evidence="1 2" key="1">
    <citation type="journal article" date="2017" name="Nat. Commun.">
        <title>Genome assembly with in vitro proximity ligation data and whole-genome triplication in lettuce.</title>
        <authorList>
            <person name="Reyes-Chin-Wo S."/>
            <person name="Wang Z."/>
            <person name="Yang X."/>
            <person name="Kozik A."/>
            <person name="Arikit S."/>
            <person name="Song C."/>
            <person name="Xia L."/>
            <person name="Froenicke L."/>
            <person name="Lavelle D.O."/>
            <person name="Truco M.J."/>
            <person name="Xia R."/>
            <person name="Zhu S."/>
            <person name="Xu C."/>
            <person name="Xu H."/>
            <person name="Xu X."/>
            <person name="Cox K."/>
            <person name="Korf I."/>
            <person name="Meyers B.C."/>
            <person name="Michelmore R.W."/>
        </authorList>
    </citation>
    <scope>NUCLEOTIDE SEQUENCE [LARGE SCALE GENOMIC DNA]</scope>
    <source>
        <strain evidence="2">cv. Salinas</strain>
        <tissue evidence="1">Seedlings</tissue>
    </source>
</reference>
<sequence length="253" mass="28151">MLGVGNNIVGGTQDIFKFGLQVSYIVTKVNNSWRCNLASDGKFYVGVVRSKFELSPPCHIGAMVNWLKAVSIKVTCFIWKATLSRIPSMVALVECLTCFVVTQQPFVSVVLILIQIHVITAPQQLNTHIIFSLVIALQASSGNESSNGVGEIVNYAASWGYYPRGKKLIIIICYGRLWLIWKASNVRIFNHYTISPTKTADNIIALVFLCYKYRGKGGLIGRIGVSHHYYACKLKFSCTLCPAQYLVMFGFFS</sequence>